<dbReference type="NCBIfam" id="NF040941">
    <property type="entry name" value="GGGWT_bact"/>
    <property type="match status" value="1"/>
</dbReference>
<dbReference type="OrthoDB" id="6283525at2"/>
<dbReference type="Pfam" id="PF00147">
    <property type="entry name" value="Fibrinogen_C"/>
    <property type="match status" value="1"/>
</dbReference>
<organism evidence="7 8">
    <name type="scientific">Pseudoalteromonas luteoviolacea</name>
    <dbReference type="NCBI Taxonomy" id="43657"/>
    <lineage>
        <taxon>Bacteria</taxon>
        <taxon>Pseudomonadati</taxon>
        <taxon>Pseudomonadota</taxon>
        <taxon>Gammaproteobacteria</taxon>
        <taxon>Alteromonadales</taxon>
        <taxon>Pseudoalteromonadaceae</taxon>
        <taxon>Pseudoalteromonas</taxon>
    </lineage>
</organism>
<sequence>MKINKVTLLLSALFSSALSANVVVEATSDEATPIVEVTGGNVSFDRAIKNTGNDVLNLRYYDTLVFPNGELYNRSNAANLTLTAGQVFAQAQPRISVLPEFPAGEYKYILSVYNKVTGEITSANFTFNKKYSEHESRSCAEILANGLSTGSGIYSIKPDNVQSPYKVYCDMETHGGGWTLVGIKSKTQPNVQVDELLSLDQKANVITDQKWAGFKYTAQEMLVTADNDTAAILDMVTLNSANCTPLANSLTDDVLAHAESAGCTGAGQDYSFLNSAKFKTSVYDYSNTKFIIERFGNGWGVGGNGPYHYNAQNMWLYVR</sequence>
<feature type="signal peptide" evidence="5">
    <location>
        <begin position="1"/>
        <end position="20"/>
    </location>
</feature>
<dbReference type="InterPro" id="IPR036056">
    <property type="entry name" value="Fibrinogen-like_C"/>
</dbReference>
<protein>
    <recommendedName>
        <fullName evidence="6">Fibrinogen C-terminal domain-containing protein</fullName>
    </recommendedName>
</protein>
<dbReference type="InterPro" id="IPR014716">
    <property type="entry name" value="Fibrinogen_a/b/g_C_1"/>
</dbReference>
<evidence type="ECO:0000313" key="7">
    <source>
        <dbReference type="EMBL" id="KID57668.1"/>
    </source>
</evidence>
<comment type="caution">
    <text evidence="7">The sequence shown here is derived from an EMBL/GenBank/DDBJ whole genome shotgun (WGS) entry which is preliminary data.</text>
</comment>
<dbReference type="PANTHER" id="PTHR16146:SF46">
    <property type="entry name" value="INTELECTIN-1A-RELATED"/>
    <property type="match status" value="1"/>
</dbReference>
<dbReference type="SUPFAM" id="SSF56496">
    <property type="entry name" value="Fibrinogen C-terminal domain-like"/>
    <property type="match status" value="1"/>
</dbReference>
<dbReference type="Gene3D" id="3.90.215.10">
    <property type="entry name" value="Gamma Fibrinogen, chain A, domain 1"/>
    <property type="match status" value="1"/>
</dbReference>
<keyword evidence="4" id="KW-1015">Disulfide bond</keyword>
<evidence type="ECO:0000256" key="3">
    <source>
        <dbReference type="ARBA" id="ARBA00022837"/>
    </source>
</evidence>
<dbReference type="PANTHER" id="PTHR16146">
    <property type="entry name" value="INTELECTIN"/>
    <property type="match status" value="1"/>
</dbReference>
<accession>A0A0C1MSB7</accession>
<reference evidence="7 8" key="1">
    <citation type="submission" date="2014-12" db="EMBL/GenBank/DDBJ databases">
        <title>Draft Genome Sequence of Pseudoalteromonas luteoviolacea HI1.</title>
        <authorList>
            <person name="Asahina A.Y."/>
            <person name="Hadfield M.G."/>
        </authorList>
    </citation>
    <scope>NUCLEOTIDE SEQUENCE [LARGE SCALE GENOMIC DNA]</scope>
    <source>
        <strain evidence="7 8">HI1</strain>
    </source>
</reference>
<evidence type="ECO:0000256" key="5">
    <source>
        <dbReference type="SAM" id="SignalP"/>
    </source>
</evidence>
<evidence type="ECO:0000256" key="4">
    <source>
        <dbReference type="ARBA" id="ARBA00023157"/>
    </source>
</evidence>
<feature type="chain" id="PRO_5002135938" description="Fibrinogen C-terminal domain-containing protein" evidence="5">
    <location>
        <begin position="21"/>
        <end position="319"/>
    </location>
</feature>
<evidence type="ECO:0000256" key="1">
    <source>
        <dbReference type="ARBA" id="ARBA00022723"/>
    </source>
</evidence>
<keyword evidence="1" id="KW-0479">Metal-binding</keyword>
<name>A0A0C1MSB7_9GAMM</name>
<dbReference type="Proteomes" id="UP000031327">
    <property type="component" value="Unassembled WGS sequence"/>
</dbReference>
<feature type="domain" description="Fibrinogen C-terminal" evidence="6">
    <location>
        <begin position="130"/>
        <end position="181"/>
    </location>
</feature>
<dbReference type="SMART" id="SM00186">
    <property type="entry name" value="FBG"/>
    <property type="match status" value="1"/>
</dbReference>
<dbReference type="InterPro" id="IPR002181">
    <property type="entry name" value="Fibrinogen_a/b/g_C_dom"/>
</dbReference>
<dbReference type="GO" id="GO:0046872">
    <property type="term" value="F:metal ion binding"/>
    <property type="evidence" value="ECO:0007669"/>
    <property type="project" value="UniProtKB-KW"/>
</dbReference>
<evidence type="ECO:0000256" key="2">
    <source>
        <dbReference type="ARBA" id="ARBA00022734"/>
    </source>
</evidence>
<keyword evidence="3" id="KW-0106">Calcium</keyword>
<gene>
    <name evidence="7" type="ORF">JF50_10910</name>
</gene>
<dbReference type="EMBL" id="JWIC01000005">
    <property type="protein sequence ID" value="KID57668.1"/>
    <property type="molecule type" value="Genomic_DNA"/>
</dbReference>
<dbReference type="AlphaFoldDB" id="A0A0C1MSB7"/>
<dbReference type="GO" id="GO:0005615">
    <property type="term" value="C:extracellular space"/>
    <property type="evidence" value="ECO:0007669"/>
    <property type="project" value="TreeGrafter"/>
</dbReference>
<dbReference type="PROSITE" id="PS51406">
    <property type="entry name" value="FIBRINOGEN_C_2"/>
    <property type="match status" value="1"/>
</dbReference>
<keyword evidence="2" id="KW-0430">Lectin</keyword>
<dbReference type="Gene3D" id="2.60.40.3880">
    <property type="match status" value="1"/>
</dbReference>
<evidence type="ECO:0000313" key="8">
    <source>
        <dbReference type="Proteomes" id="UP000031327"/>
    </source>
</evidence>
<keyword evidence="5" id="KW-0732">Signal</keyword>
<proteinExistence type="predicted"/>
<evidence type="ECO:0000259" key="6">
    <source>
        <dbReference type="PROSITE" id="PS51406"/>
    </source>
</evidence>
<dbReference type="GO" id="GO:0070492">
    <property type="term" value="F:oligosaccharide binding"/>
    <property type="evidence" value="ECO:0007669"/>
    <property type="project" value="TreeGrafter"/>
</dbReference>
<dbReference type="RefSeq" id="WP_039609438.1">
    <property type="nucleotide sequence ID" value="NZ_JWIC01000005.1"/>
</dbReference>